<evidence type="ECO:0000256" key="1">
    <source>
        <dbReference type="SAM" id="MobiDB-lite"/>
    </source>
</evidence>
<name>A0A7N0UVB8_KALFE</name>
<dbReference type="AlphaFoldDB" id="A0A7N0UVB8"/>
<evidence type="ECO:0000259" key="2">
    <source>
        <dbReference type="Pfam" id="PF18592"/>
    </source>
</evidence>
<feature type="region of interest" description="Disordered" evidence="1">
    <location>
        <begin position="1"/>
        <end position="112"/>
    </location>
</feature>
<sequence length="192" mass="20682">MATEAVKAIQENNGSEPNPKKALESTESPAALENPSSDQVSVQPSRYGSRDSEPTSNEPVTDVQKKMKRAERFGMPVQLSEEEKRTSRAERFGSATNSNETKEVKSSEVEKRKARAERFGLAAETVSDEDAKKKARLARFAATSKVDNVEDDKRKARALRFSQPSTGAVSNVNVEGKPELNAAVAGNAGGAA</sequence>
<feature type="compositionally biased region" description="Basic and acidic residues" evidence="1">
    <location>
        <begin position="100"/>
        <end position="111"/>
    </location>
</feature>
<dbReference type="Pfam" id="PF18592">
    <property type="entry name" value="Tho1_MOS11_C"/>
    <property type="match status" value="1"/>
</dbReference>
<dbReference type="EnsemblPlants" id="Kaladp0087s0198.1.v1.1">
    <property type="protein sequence ID" value="Kaladp0087s0198.1.v1.1"/>
    <property type="gene ID" value="Kaladp0087s0198.v1.1"/>
</dbReference>
<feature type="compositionally biased region" description="Polar residues" evidence="1">
    <location>
        <begin position="34"/>
        <end position="46"/>
    </location>
</feature>
<feature type="domain" description="THO1-MOS11 C-terminal" evidence="2">
    <location>
        <begin position="60"/>
        <end position="93"/>
    </location>
</feature>
<evidence type="ECO:0000313" key="3">
    <source>
        <dbReference type="EnsemblPlants" id="Kaladp0087s0198.1.v1.1"/>
    </source>
</evidence>
<dbReference type="GO" id="GO:0005634">
    <property type="term" value="C:nucleus"/>
    <property type="evidence" value="ECO:0007669"/>
    <property type="project" value="TreeGrafter"/>
</dbReference>
<protein>
    <recommendedName>
        <fullName evidence="2">THO1-MOS11 C-terminal domain-containing protein</fullName>
    </recommendedName>
</protein>
<dbReference type="OMA" id="NPENPMK"/>
<keyword evidence="4" id="KW-1185">Reference proteome</keyword>
<dbReference type="InterPro" id="IPR044209">
    <property type="entry name" value="MOS11"/>
</dbReference>
<feature type="compositionally biased region" description="Basic and acidic residues" evidence="1">
    <location>
        <begin position="81"/>
        <end position="91"/>
    </location>
</feature>
<dbReference type="GO" id="GO:0016973">
    <property type="term" value="P:poly(A)+ mRNA export from nucleus"/>
    <property type="evidence" value="ECO:0007669"/>
    <property type="project" value="InterPro"/>
</dbReference>
<dbReference type="PANTHER" id="PTHR47701:SF2">
    <property type="entry name" value="PROTEIN MODIFIER OF SNC1 11"/>
    <property type="match status" value="1"/>
</dbReference>
<dbReference type="PANTHER" id="PTHR47701">
    <property type="entry name" value="PROTEIN MODIFIER OF SNC1 11"/>
    <property type="match status" value="1"/>
</dbReference>
<proteinExistence type="predicted"/>
<reference evidence="3" key="1">
    <citation type="submission" date="2021-01" db="UniProtKB">
        <authorList>
            <consortium name="EnsemblPlants"/>
        </authorList>
    </citation>
    <scope>IDENTIFICATION</scope>
</reference>
<dbReference type="InterPro" id="IPR040746">
    <property type="entry name" value="THO1_MOS11_C"/>
</dbReference>
<dbReference type="Gramene" id="Kaladp0087s0198.1.v1.1">
    <property type="protein sequence ID" value="Kaladp0087s0198.1.v1.1"/>
    <property type="gene ID" value="Kaladp0087s0198.v1.1"/>
</dbReference>
<dbReference type="Proteomes" id="UP000594263">
    <property type="component" value="Unplaced"/>
</dbReference>
<accession>A0A7N0UVB8</accession>
<organism evidence="3 4">
    <name type="scientific">Kalanchoe fedtschenkoi</name>
    <name type="common">Lavender scallops</name>
    <name type="synonym">South American air plant</name>
    <dbReference type="NCBI Taxonomy" id="63787"/>
    <lineage>
        <taxon>Eukaryota</taxon>
        <taxon>Viridiplantae</taxon>
        <taxon>Streptophyta</taxon>
        <taxon>Embryophyta</taxon>
        <taxon>Tracheophyta</taxon>
        <taxon>Spermatophyta</taxon>
        <taxon>Magnoliopsida</taxon>
        <taxon>eudicotyledons</taxon>
        <taxon>Gunneridae</taxon>
        <taxon>Pentapetalae</taxon>
        <taxon>Saxifragales</taxon>
        <taxon>Crassulaceae</taxon>
        <taxon>Kalanchoe</taxon>
    </lineage>
</organism>
<evidence type="ECO:0000313" key="4">
    <source>
        <dbReference type="Proteomes" id="UP000594263"/>
    </source>
</evidence>